<organism evidence="2 3">
    <name type="scientific">Hymenoscyphus fraxineus</name>
    <dbReference type="NCBI Taxonomy" id="746836"/>
    <lineage>
        <taxon>Eukaryota</taxon>
        <taxon>Fungi</taxon>
        <taxon>Dikarya</taxon>
        <taxon>Ascomycota</taxon>
        <taxon>Pezizomycotina</taxon>
        <taxon>Leotiomycetes</taxon>
        <taxon>Helotiales</taxon>
        <taxon>Helotiaceae</taxon>
        <taxon>Hymenoscyphus</taxon>
    </lineage>
</organism>
<proteinExistence type="predicted"/>
<evidence type="ECO:0000313" key="2">
    <source>
        <dbReference type="EMBL" id="CAG8956285.1"/>
    </source>
</evidence>
<protein>
    <submittedName>
        <fullName evidence="2">Uncharacterized protein</fullName>
    </submittedName>
</protein>
<evidence type="ECO:0000256" key="1">
    <source>
        <dbReference type="SAM" id="MobiDB-lite"/>
    </source>
</evidence>
<gene>
    <name evidence="2" type="ORF">HYFRA_00003665</name>
</gene>
<dbReference type="Proteomes" id="UP000696280">
    <property type="component" value="Unassembled WGS sequence"/>
</dbReference>
<dbReference type="AlphaFoldDB" id="A0A9N9PUK2"/>
<comment type="caution">
    <text evidence="2">The sequence shown here is derived from an EMBL/GenBank/DDBJ whole genome shotgun (WGS) entry which is preliminary data.</text>
</comment>
<evidence type="ECO:0000313" key="3">
    <source>
        <dbReference type="Proteomes" id="UP000696280"/>
    </source>
</evidence>
<feature type="region of interest" description="Disordered" evidence="1">
    <location>
        <begin position="16"/>
        <end position="71"/>
    </location>
</feature>
<dbReference type="EMBL" id="CAJVRL010000070">
    <property type="protein sequence ID" value="CAG8956285.1"/>
    <property type="molecule type" value="Genomic_DNA"/>
</dbReference>
<accession>A0A9N9PUK2</accession>
<keyword evidence="3" id="KW-1185">Reference proteome</keyword>
<reference evidence="2" key="1">
    <citation type="submission" date="2021-07" db="EMBL/GenBank/DDBJ databases">
        <authorList>
            <person name="Durling M."/>
        </authorList>
    </citation>
    <scope>NUCLEOTIDE SEQUENCE</scope>
</reference>
<feature type="compositionally biased region" description="Pro residues" evidence="1">
    <location>
        <begin position="42"/>
        <end position="52"/>
    </location>
</feature>
<sequence length="71" mass="7950">MGFTITTGLSYMLKGADGPQNHLGYSSQQLRKDSPLGRVMFDPPPPESPQPTAPWWDYLKPELDKSSDKNQ</sequence>
<name>A0A9N9PUK2_9HELO</name>
<feature type="compositionally biased region" description="Basic and acidic residues" evidence="1">
    <location>
        <begin position="59"/>
        <end position="71"/>
    </location>
</feature>